<gene>
    <name evidence="6" type="ORF">ABHN84_04040</name>
</gene>
<dbReference type="PRINTS" id="PR00909">
    <property type="entry name" value="SPERMDNBNDNG"/>
</dbReference>
<dbReference type="PANTHER" id="PTHR30222:SF17">
    <property type="entry name" value="SPERMIDINE_PUTRESCINE-BINDING PERIPLASMIC PROTEIN"/>
    <property type="match status" value="1"/>
</dbReference>
<name>A0ABV0FNB3_9GAMM</name>
<evidence type="ECO:0000256" key="4">
    <source>
        <dbReference type="ARBA" id="ARBA00022764"/>
    </source>
</evidence>
<feature type="chain" id="PRO_5045963660" evidence="5">
    <location>
        <begin position="27"/>
        <end position="347"/>
    </location>
</feature>
<keyword evidence="3 5" id="KW-0732">Signal</keyword>
<evidence type="ECO:0000256" key="5">
    <source>
        <dbReference type="SAM" id="SignalP"/>
    </source>
</evidence>
<feature type="signal peptide" evidence="5">
    <location>
        <begin position="1"/>
        <end position="26"/>
    </location>
</feature>
<evidence type="ECO:0000313" key="6">
    <source>
        <dbReference type="EMBL" id="MEO3681459.1"/>
    </source>
</evidence>
<keyword evidence="4" id="KW-0574">Periplasm</keyword>
<reference evidence="6 7" key="1">
    <citation type="submission" date="2024-05" db="EMBL/GenBank/DDBJ databases">
        <title>Genome sequencing of Marine Estuary Bacteria, Shewanella vesiculosa and S. baltica, and Pseudomonas syringae.</title>
        <authorList>
            <person name="Gurung A."/>
            <person name="Maclea K.S."/>
        </authorList>
    </citation>
    <scope>NUCLEOTIDE SEQUENCE [LARGE SCALE GENOMIC DNA]</scope>
    <source>
        <strain evidence="6 7">1A</strain>
    </source>
</reference>
<dbReference type="Pfam" id="PF13416">
    <property type="entry name" value="SBP_bac_8"/>
    <property type="match status" value="1"/>
</dbReference>
<dbReference type="InterPro" id="IPR001188">
    <property type="entry name" value="Sperm_putr-bd"/>
</dbReference>
<keyword evidence="2" id="KW-0813">Transport</keyword>
<dbReference type="Proteomes" id="UP001477278">
    <property type="component" value="Unassembled WGS sequence"/>
</dbReference>
<dbReference type="SUPFAM" id="SSF53850">
    <property type="entry name" value="Periplasmic binding protein-like II"/>
    <property type="match status" value="1"/>
</dbReference>
<evidence type="ECO:0000256" key="3">
    <source>
        <dbReference type="ARBA" id="ARBA00022729"/>
    </source>
</evidence>
<evidence type="ECO:0000313" key="7">
    <source>
        <dbReference type="Proteomes" id="UP001477278"/>
    </source>
</evidence>
<evidence type="ECO:0000256" key="2">
    <source>
        <dbReference type="ARBA" id="ARBA00022448"/>
    </source>
</evidence>
<dbReference type="Gene3D" id="3.40.190.10">
    <property type="entry name" value="Periplasmic binding protein-like II"/>
    <property type="match status" value="2"/>
</dbReference>
<dbReference type="PANTHER" id="PTHR30222">
    <property type="entry name" value="SPERMIDINE/PUTRESCINE-BINDING PERIPLASMIC PROTEIN"/>
    <property type="match status" value="1"/>
</dbReference>
<dbReference type="InterPro" id="IPR006059">
    <property type="entry name" value="SBP"/>
</dbReference>
<protein>
    <submittedName>
        <fullName evidence="6">Extracellular solute-binding protein</fullName>
    </submittedName>
</protein>
<accession>A0ABV0FNB3</accession>
<dbReference type="RefSeq" id="WP_259395608.1">
    <property type="nucleotide sequence ID" value="NZ_JBDPZN010000001.1"/>
</dbReference>
<proteinExistence type="predicted"/>
<evidence type="ECO:0000256" key="1">
    <source>
        <dbReference type="ARBA" id="ARBA00004418"/>
    </source>
</evidence>
<keyword evidence="7" id="KW-1185">Reference proteome</keyword>
<comment type="caution">
    <text evidence="6">The sequence shown here is derived from an EMBL/GenBank/DDBJ whole genome shotgun (WGS) entry which is preliminary data.</text>
</comment>
<organism evidence="6 7">
    <name type="scientific">Shewanella vesiculosa</name>
    <dbReference type="NCBI Taxonomy" id="518738"/>
    <lineage>
        <taxon>Bacteria</taxon>
        <taxon>Pseudomonadati</taxon>
        <taxon>Pseudomonadota</taxon>
        <taxon>Gammaproteobacteria</taxon>
        <taxon>Alteromonadales</taxon>
        <taxon>Shewanellaceae</taxon>
        <taxon>Shewanella</taxon>
    </lineage>
</organism>
<dbReference type="EMBL" id="JBDPZN010000001">
    <property type="protein sequence ID" value="MEO3681459.1"/>
    <property type="molecule type" value="Genomic_DNA"/>
</dbReference>
<comment type="subcellular location">
    <subcellularLocation>
        <location evidence="1">Periplasm</location>
    </subcellularLocation>
</comment>
<sequence length="347" mass="39682">MSNTYKQMRCFIIFLSSACFSLAAYSEDTLSVLAWPGYADPDLVNIFEQRYQVKVNVTLVESDDTMWNRLNAGIGDKFDVFAVNTAQLQRYIDKGISVPLTLSNIPNSQNQLPRFSDLSSIPGLIRNGKVYAIPYTYSEMGLIYDRNEFSQPPDSFSIMWDKRYQGRVLMYAGSEHNFSFAALSLGLKNPFQIPNSEFGLVTQQVIALRRNILTYYEKPEEATLLFNENHIALMFANYGSQQVKMLKETQANIGYVIPKEGALAWLDCWSVTRDAKNKTLAENWINFLLEQKVSHALSERQGLANTLEEPEGLTASDKLIWLERVENMDKRKLLWDRIISGEVPEEF</sequence>